<keyword evidence="2" id="KW-1185">Reference proteome</keyword>
<organism evidence="1 2">
    <name type="scientific">Pseudomonas phage phiKZ</name>
    <dbReference type="NCBI Taxonomy" id="2905945"/>
    <lineage>
        <taxon>Viruses</taxon>
        <taxon>Duplodnaviria</taxon>
        <taxon>Heunggongvirae</taxon>
        <taxon>Uroviricota</taxon>
        <taxon>Caudoviricetes</taxon>
        <taxon>Chimalliviridae</taxon>
        <taxon>Phikzvirus</taxon>
        <taxon>Phikzvirus phiKZ</taxon>
    </lineage>
</organism>
<dbReference type="GeneID" id="1258442"/>
<dbReference type="Proteomes" id="UP000002098">
    <property type="component" value="Segment"/>
</dbReference>
<organismHost>
    <name type="scientific">Pseudomonas aeruginosa</name>
    <dbReference type="NCBI Taxonomy" id="287"/>
</organismHost>
<evidence type="ECO:0000313" key="2">
    <source>
        <dbReference type="Proteomes" id="UP000002098"/>
    </source>
</evidence>
<proteinExistence type="predicted"/>
<evidence type="ECO:0000313" key="1">
    <source>
        <dbReference type="EMBL" id="AAL83003.2"/>
    </source>
</evidence>
<sequence length="148" mass="17790">MEGLFRCIMEQLFIRVDVRWSQQFFSELKQYFNYTAKDEDDLNYLIILYIKERHNFFWTCVPDRYNDVMCSFYKSICGYPINPNIIANRFDQLYREIMNSLLQIKGIIKDIVAVKTKEGDIEGFIIHSESLPRSYPRPTNWKGVFERS</sequence>
<dbReference type="RefSeq" id="NP_803668.2">
    <property type="nucleotide sequence ID" value="NC_004629.1"/>
</dbReference>
<protein>
    <submittedName>
        <fullName evidence="1">PHIKZ102</fullName>
    </submittedName>
</protein>
<name>Q8SD60_BPDPK</name>
<dbReference type="EMBL" id="AF399011">
    <property type="protein sequence ID" value="AAL83003.2"/>
    <property type="molecule type" value="Genomic_DNA"/>
</dbReference>
<accession>Q8SD60</accession>
<dbReference type="KEGG" id="vg:1258442"/>
<reference evidence="1 2" key="1">
    <citation type="journal article" date="2002" name="J. Mol. Biol.">
        <title>The genome of bacteriophage phiKZ of Pseudomonas aeruginosa.</title>
        <authorList>
            <person name="Mesyanzhinov V.V."/>
            <person name="Robben J."/>
            <person name="Grymonprez B."/>
            <person name="Kostyuchenko V.A."/>
            <person name="Bourkaltseva M.V."/>
            <person name="Sykilinda N.N."/>
            <person name="Krylov V.N."/>
            <person name="Volckaert G."/>
        </authorList>
    </citation>
    <scope>NUCLEOTIDE SEQUENCE</scope>
</reference>